<dbReference type="EMBL" id="CP029353">
    <property type="protein sequence ID" value="AWK87095.1"/>
    <property type="molecule type" value="Genomic_DNA"/>
</dbReference>
<dbReference type="OrthoDB" id="9812006at2"/>
<keyword evidence="3" id="KW-1185">Reference proteome</keyword>
<name>A0A2S2CRP3_9PROT</name>
<protein>
    <submittedName>
        <fullName evidence="2">Phasin</fullName>
    </submittedName>
</protein>
<dbReference type="Proteomes" id="UP000245629">
    <property type="component" value="Chromosome 2"/>
</dbReference>
<gene>
    <name evidence="2" type="ORF">DEW08_13425</name>
</gene>
<dbReference type="KEGG" id="azz:DEW08_13425"/>
<dbReference type="InterPro" id="IPR018968">
    <property type="entry name" value="Phasin"/>
</dbReference>
<evidence type="ECO:0000313" key="3">
    <source>
        <dbReference type="Proteomes" id="UP000245629"/>
    </source>
</evidence>
<sequence>MATSNGNPFLDFDITKIIGDFKMPGVDVEALIASQRRNIEAVTAANQLAFEGLQAAARRQAEILRSSLEEASGYVNQVVAAGTPEEKAARQTELVKAAFEKAIANAREVSELLAKSNTEAAEILSKRVSESLDELKSAIANVRK</sequence>
<dbReference type="NCBIfam" id="TIGR01841">
    <property type="entry name" value="phasin"/>
    <property type="match status" value="1"/>
</dbReference>
<dbReference type="Pfam" id="PF09361">
    <property type="entry name" value="Phasin_2"/>
    <property type="match status" value="1"/>
</dbReference>
<evidence type="ECO:0000313" key="2">
    <source>
        <dbReference type="EMBL" id="AWK87095.1"/>
    </source>
</evidence>
<dbReference type="InterPro" id="IPR010127">
    <property type="entry name" value="Phasin_subfam-1"/>
</dbReference>
<reference evidence="3" key="1">
    <citation type="submission" date="2018-05" db="EMBL/GenBank/DDBJ databases">
        <title>Azospirillum thermophila sp. nov., a novel isolated from hot spring.</title>
        <authorList>
            <person name="Zhao Z."/>
        </authorList>
    </citation>
    <scope>NUCLEOTIDE SEQUENCE [LARGE SCALE GENOMIC DNA]</scope>
    <source>
        <strain evidence="3">CFH 70021</strain>
    </source>
</reference>
<accession>A0A2S2CRP3</accession>
<feature type="domain" description="Phasin" evidence="1">
    <location>
        <begin position="30"/>
        <end position="128"/>
    </location>
</feature>
<dbReference type="AlphaFoldDB" id="A0A2S2CRP3"/>
<organism evidence="2 3">
    <name type="scientific">Azospirillum thermophilum</name>
    <dbReference type="NCBI Taxonomy" id="2202148"/>
    <lineage>
        <taxon>Bacteria</taxon>
        <taxon>Pseudomonadati</taxon>
        <taxon>Pseudomonadota</taxon>
        <taxon>Alphaproteobacteria</taxon>
        <taxon>Rhodospirillales</taxon>
        <taxon>Azospirillaceae</taxon>
        <taxon>Azospirillum</taxon>
    </lineage>
</organism>
<evidence type="ECO:0000259" key="1">
    <source>
        <dbReference type="Pfam" id="PF09361"/>
    </source>
</evidence>
<dbReference type="RefSeq" id="WP_109327873.1">
    <property type="nucleotide sequence ID" value="NZ_CP029353.1"/>
</dbReference>
<proteinExistence type="predicted"/>